<sequence length="485" mass="53409">MRKLMTLMLGVGLVAAIPMQAFANSAYPLAIEARFDEARPFHEGLAAVQAGKQWGVIDKSGSFVLQPRYDWIEDFKDGYALVGEIDAKGLNRIGLIDKAGQETIEPLYFHLDLLEDGIVRLSRDGKYGLRQADGKEIVPLKYDHIGDFNDGLARVTVKAKHGYIDRAGKLVIPIQYESARDFKLGYAVVGKNGKVGMIDKRGKVAIPLKYNNIGDYDESLFTFAQASSKVSPRVAGDAFKSQIVDANGKYHNVEWGAADIRTGKVKIAAQYDYLWRFTNGYGWVVSNNRKGIIDRAGNIVVPIQYKGITDLSEYNGDPVFVLYDTSGKLGLFNTDKPKAKITMHAYSRLAAFRNDPSLGQSREGVVRVVNASKKMGVLDHSGKEVAPAIYDEIGDFRDGIAVMKRNKKYGMIDRSGKEIIAPIYSSLGNFKEGAALFTKNGKHGFLDKKGNEIIPAQFEDTYGGFSEGMAAVRSGGKWGYITNPL</sequence>
<dbReference type="Proteomes" id="UP001595755">
    <property type="component" value="Unassembled WGS sequence"/>
</dbReference>
<dbReference type="InterPro" id="IPR032774">
    <property type="entry name" value="WG_beta_rep"/>
</dbReference>
<evidence type="ECO:0000313" key="2">
    <source>
        <dbReference type="EMBL" id="MFC4306798.1"/>
    </source>
</evidence>
<dbReference type="PANTHER" id="PTHR37841">
    <property type="entry name" value="GLR2918 PROTEIN"/>
    <property type="match status" value="1"/>
</dbReference>
<evidence type="ECO:0000313" key="3">
    <source>
        <dbReference type="Proteomes" id="UP001595755"/>
    </source>
</evidence>
<dbReference type="RefSeq" id="WP_204602016.1">
    <property type="nucleotide sequence ID" value="NZ_JBHSED010000065.1"/>
</dbReference>
<evidence type="ECO:0000256" key="1">
    <source>
        <dbReference type="SAM" id="SignalP"/>
    </source>
</evidence>
<dbReference type="EMBL" id="JBHSED010000065">
    <property type="protein sequence ID" value="MFC4306798.1"/>
    <property type="molecule type" value="Genomic_DNA"/>
</dbReference>
<keyword evidence="3" id="KW-1185">Reference proteome</keyword>
<comment type="caution">
    <text evidence="2">The sequence shown here is derived from an EMBL/GenBank/DDBJ whole genome shotgun (WGS) entry which is preliminary data.</text>
</comment>
<feature type="signal peptide" evidence="1">
    <location>
        <begin position="1"/>
        <end position="23"/>
    </location>
</feature>
<accession>A0ABV8SIV1</accession>
<reference evidence="3" key="1">
    <citation type="journal article" date="2019" name="Int. J. Syst. Evol. Microbiol.">
        <title>The Global Catalogue of Microorganisms (GCM) 10K type strain sequencing project: providing services to taxonomists for standard genome sequencing and annotation.</title>
        <authorList>
            <consortium name="The Broad Institute Genomics Platform"/>
            <consortium name="The Broad Institute Genome Sequencing Center for Infectious Disease"/>
            <person name="Wu L."/>
            <person name="Ma J."/>
        </authorList>
    </citation>
    <scope>NUCLEOTIDE SEQUENCE [LARGE SCALE GENOMIC DNA]</scope>
    <source>
        <strain evidence="3">CGMCC 4.1641</strain>
    </source>
</reference>
<protein>
    <submittedName>
        <fullName evidence="2">WG repeat-containing protein</fullName>
    </submittedName>
</protein>
<feature type="chain" id="PRO_5045259243" evidence="1">
    <location>
        <begin position="24"/>
        <end position="485"/>
    </location>
</feature>
<proteinExistence type="predicted"/>
<keyword evidence="1" id="KW-0732">Signal</keyword>
<dbReference type="Pfam" id="PF14903">
    <property type="entry name" value="WG_beta_rep"/>
    <property type="match status" value="9"/>
</dbReference>
<organism evidence="2 3">
    <name type="scientific">Cohnella boryungensis</name>
    <dbReference type="NCBI Taxonomy" id="768479"/>
    <lineage>
        <taxon>Bacteria</taxon>
        <taxon>Bacillati</taxon>
        <taxon>Bacillota</taxon>
        <taxon>Bacilli</taxon>
        <taxon>Bacillales</taxon>
        <taxon>Paenibacillaceae</taxon>
        <taxon>Cohnella</taxon>
    </lineage>
</organism>
<dbReference type="PANTHER" id="PTHR37841:SF1">
    <property type="entry name" value="DUF3298 DOMAIN-CONTAINING PROTEIN"/>
    <property type="match status" value="1"/>
</dbReference>
<gene>
    <name evidence="2" type="ORF">ACFO1S_25590</name>
</gene>
<dbReference type="SUPFAM" id="SSF69360">
    <property type="entry name" value="Cell wall binding repeat"/>
    <property type="match status" value="1"/>
</dbReference>
<name>A0ABV8SIV1_9BACL</name>